<dbReference type="Proteomes" id="UP000013909">
    <property type="component" value="Unassembled WGS sequence"/>
</dbReference>
<comment type="caution">
    <text evidence="2">The sequence shown here is derived from an EMBL/GenBank/DDBJ whole genome shotgun (WGS) entry which is preliminary data.</text>
</comment>
<name>R7ZSP1_9BACT</name>
<keyword evidence="2" id="KW-0560">Oxidoreductase</keyword>
<dbReference type="InterPro" id="IPR008274">
    <property type="entry name" value="AldOxase/xan_DH_MoCoBD1"/>
</dbReference>
<keyword evidence="3" id="KW-1185">Reference proteome</keyword>
<dbReference type="SMART" id="SM01008">
    <property type="entry name" value="Ald_Xan_dh_C"/>
    <property type="match status" value="1"/>
</dbReference>
<dbReference type="InterPro" id="IPR046867">
    <property type="entry name" value="AldOxase/xan_DH_MoCoBD2"/>
</dbReference>
<dbReference type="InterPro" id="IPR012368">
    <property type="entry name" value="OxRdtase_Mopterin-bd_su_IorB"/>
</dbReference>
<dbReference type="STRING" id="1232681.ADIS_2371"/>
<dbReference type="PATRIC" id="fig|1288963.3.peg.2364"/>
<proteinExistence type="predicted"/>
<dbReference type="InterPro" id="IPR000674">
    <property type="entry name" value="Ald_Oxase/Xan_DH_a/b"/>
</dbReference>
<dbReference type="AlphaFoldDB" id="R7ZSP1"/>
<dbReference type="Gene3D" id="3.90.1170.50">
    <property type="entry name" value="Aldehyde oxidase/xanthine dehydrogenase, a/b hammerhead"/>
    <property type="match status" value="1"/>
</dbReference>
<feature type="domain" description="Aldehyde oxidase/xanthine dehydrogenase a/b hammerhead" evidence="1">
    <location>
        <begin position="236"/>
        <end position="313"/>
    </location>
</feature>
<evidence type="ECO:0000259" key="1">
    <source>
        <dbReference type="SMART" id="SM01008"/>
    </source>
</evidence>
<dbReference type="Pfam" id="PF20256">
    <property type="entry name" value="MoCoBD_2"/>
    <property type="match status" value="2"/>
</dbReference>
<dbReference type="GO" id="GO:0047121">
    <property type="term" value="F:isoquinoline 1-oxidoreductase activity"/>
    <property type="evidence" value="ECO:0007669"/>
    <property type="project" value="UniProtKB-EC"/>
</dbReference>
<organism evidence="2 3">
    <name type="scientific">Lunatimonas lonarensis</name>
    <dbReference type="NCBI Taxonomy" id="1232681"/>
    <lineage>
        <taxon>Bacteria</taxon>
        <taxon>Pseudomonadati</taxon>
        <taxon>Bacteroidota</taxon>
        <taxon>Cytophagia</taxon>
        <taxon>Cytophagales</taxon>
        <taxon>Cyclobacteriaceae</taxon>
    </lineage>
</organism>
<gene>
    <name evidence="2" type="ORF">ADIS_2371</name>
</gene>
<accession>R7ZSP1</accession>
<dbReference type="InterPro" id="IPR052516">
    <property type="entry name" value="N-heterocyclic_Hydroxylase"/>
</dbReference>
<dbReference type="PANTHER" id="PTHR47495:SF1">
    <property type="entry name" value="BLL3820 PROTEIN"/>
    <property type="match status" value="1"/>
</dbReference>
<dbReference type="PANTHER" id="PTHR47495">
    <property type="entry name" value="ALDEHYDE DEHYDROGENASE"/>
    <property type="match status" value="1"/>
</dbReference>
<dbReference type="EMBL" id="AQHR01000065">
    <property type="protein sequence ID" value="EON77161.1"/>
    <property type="molecule type" value="Genomic_DNA"/>
</dbReference>
<sequence length="719" mass="77680">MTRKFNAIPMKPINNDNPYTFPEQYELYEQRFLAAPITRRAFFKRMGMGMASFVVLGDVLASHAADWLAAKPDEDTIAAWIHVGEDNRITVYTGKVEVGQNIRTSLAQAVAEELFVPVDSLSLIMGDTELTPYDRGTFGSLTTPQMAPVLRRAAASLREMLKEAAASEWSISKNSLQLDKGMVSHPSNGKRLSYGDLAKGKELLKPIDKNAPLVPATAWKIAGTSVPKVEGIQFITGKHRYVSDMVLPGMQYGKILRAPANGARLLSVNTERAEALSGVRVVREGDFVGVTAPSTQSASLALALIEASWQNSPQVSRSALFEHLTTSARAGKGVGATVSSAISNGAIQRSERFLIDYIAHVPLEPRSGVAEWKGDKLHVWTGTQRPFGVQEELQRAFGLPKENIRVFMPDTGSGYGGKHTGEAGIEAARLARAIGRPVKVTWTREEEFKWAYVRPAGVIEVNSALDSNGKLSAWEFYNYNSGGAGIEIPYDVGEKHHQFIPSDTPLRQGSYRALAATANIFAIESHLNDLAAEASIDPVTFRLAHISDDRLKAVLQASVEKFGWDRSKPAQAGFGVACGTVKGGYVGTCAEVEVDSGTGLVKVKRLVVSFECGAIVNPRHLESQVVGCVLQGLGGALFEAVDFKDGEVLNPFLSSYRVPQFSDVPSIEVVLLNRVDLSPAGAGEAPIVCVAPAIRNAIFDATGKRLNRLPMIPGGRLPV</sequence>
<dbReference type="PIRSF" id="PIRSF036389">
    <property type="entry name" value="IOR_B"/>
    <property type="match status" value="1"/>
</dbReference>
<dbReference type="Gene3D" id="3.30.365.10">
    <property type="entry name" value="Aldehyde oxidase/xanthine dehydrogenase, molybdopterin binding domain"/>
    <property type="match status" value="4"/>
</dbReference>
<dbReference type="SUPFAM" id="SSF56003">
    <property type="entry name" value="Molybdenum cofactor-binding domain"/>
    <property type="match status" value="2"/>
</dbReference>
<dbReference type="EC" id="1.3.99.16" evidence="2"/>
<protein>
    <submittedName>
        <fullName evidence="2">Isoquinoline 1-oxidoreductase beta subunit</fullName>
        <ecNumber evidence="2">1.3.99.16</ecNumber>
    </submittedName>
</protein>
<evidence type="ECO:0000313" key="2">
    <source>
        <dbReference type="EMBL" id="EON77161.1"/>
    </source>
</evidence>
<dbReference type="Pfam" id="PF02738">
    <property type="entry name" value="MoCoBD_1"/>
    <property type="match status" value="1"/>
</dbReference>
<dbReference type="InterPro" id="IPR037165">
    <property type="entry name" value="AldOxase/xan_DH_Mopterin-bd_sf"/>
</dbReference>
<reference evidence="2 3" key="1">
    <citation type="submission" date="2013-02" db="EMBL/GenBank/DDBJ databases">
        <title>A novel strain isolated from Lonar lake, Maharashtra, India.</title>
        <authorList>
            <person name="Singh A."/>
        </authorList>
    </citation>
    <scope>NUCLEOTIDE SEQUENCE [LARGE SCALE GENOMIC DNA]</scope>
    <source>
        <strain evidence="2 3">AK24</strain>
    </source>
</reference>
<evidence type="ECO:0000313" key="3">
    <source>
        <dbReference type="Proteomes" id="UP000013909"/>
    </source>
</evidence>